<dbReference type="EC" id="6.3.2.10" evidence="10 11"/>
<evidence type="ECO:0000256" key="6">
    <source>
        <dbReference type="ARBA" id="ARBA00022960"/>
    </source>
</evidence>
<dbReference type="InterPro" id="IPR036615">
    <property type="entry name" value="Mur_ligase_C_dom_sf"/>
</dbReference>
<evidence type="ECO:0000256" key="9">
    <source>
        <dbReference type="ARBA" id="ARBA00023316"/>
    </source>
</evidence>
<dbReference type="Gene3D" id="3.40.1390.10">
    <property type="entry name" value="MurE/MurF, N-terminal domain"/>
    <property type="match status" value="1"/>
</dbReference>
<dbReference type="STRING" id="135739.BTO32_13285"/>
<dbReference type="SUPFAM" id="SSF63418">
    <property type="entry name" value="MurE/MurF N-terminal domain"/>
    <property type="match status" value="1"/>
</dbReference>
<dbReference type="Proteomes" id="UP000189339">
    <property type="component" value="Unassembled WGS sequence"/>
</dbReference>
<dbReference type="GO" id="GO:0047480">
    <property type="term" value="F:UDP-N-acetylmuramoyl-tripeptide-D-alanyl-D-alanine ligase activity"/>
    <property type="evidence" value="ECO:0007669"/>
    <property type="project" value="UniProtKB-UniRule"/>
</dbReference>
<dbReference type="InterPro" id="IPR004101">
    <property type="entry name" value="Mur_ligase_C"/>
</dbReference>
<dbReference type="InterPro" id="IPR035911">
    <property type="entry name" value="MurE/MurF_N"/>
</dbReference>
<feature type="domain" description="Mur ligase central" evidence="14">
    <location>
        <begin position="109"/>
        <end position="299"/>
    </location>
</feature>
<dbReference type="EMBL" id="MSCW01000008">
    <property type="protein sequence ID" value="ONF42662.1"/>
    <property type="molecule type" value="Genomic_DNA"/>
</dbReference>
<reference evidence="15 16" key="1">
    <citation type="submission" date="2016-12" db="EMBL/GenBank/DDBJ databases">
        <title>Marinobacter lutaoensis whole genome sequencing.</title>
        <authorList>
            <person name="Verma A."/>
            <person name="Krishnamurthi S."/>
        </authorList>
    </citation>
    <scope>NUCLEOTIDE SEQUENCE [LARGE SCALE GENOMIC DNA]</scope>
    <source>
        <strain evidence="15 16">T5054</strain>
    </source>
</reference>
<dbReference type="Pfam" id="PF02875">
    <property type="entry name" value="Mur_ligase_C"/>
    <property type="match status" value="1"/>
</dbReference>
<evidence type="ECO:0000256" key="5">
    <source>
        <dbReference type="ARBA" id="ARBA00022840"/>
    </source>
</evidence>
<evidence type="ECO:0000256" key="3">
    <source>
        <dbReference type="ARBA" id="ARBA00022618"/>
    </source>
</evidence>
<evidence type="ECO:0000256" key="10">
    <source>
        <dbReference type="HAMAP-Rule" id="MF_02019"/>
    </source>
</evidence>
<comment type="subcellular location">
    <subcellularLocation>
        <location evidence="10 11">Cytoplasm</location>
    </subcellularLocation>
</comment>
<feature type="domain" description="Mur ligase N-terminal catalytic" evidence="12">
    <location>
        <begin position="27"/>
        <end position="96"/>
    </location>
</feature>
<evidence type="ECO:0000313" key="16">
    <source>
        <dbReference type="Proteomes" id="UP000189339"/>
    </source>
</evidence>
<evidence type="ECO:0000256" key="7">
    <source>
        <dbReference type="ARBA" id="ARBA00022984"/>
    </source>
</evidence>
<dbReference type="InterPro" id="IPR051046">
    <property type="entry name" value="MurCDEF_CellWall_CoF430Synth"/>
</dbReference>
<dbReference type="InterPro" id="IPR005863">
    <property type="entry name" value="UDP-N-AcMur_synth"/>
</dbReference>
<comment type="similarity">
    <text evidence="10">Belongs to the MurCDEF family. MurF subfamily.</text>
</comment>
<dbReference type="InterPro" id="IPR036565">
    <property type="entry name" value="Mur-like_cat_sf"/>
</dbReference>
<comment type="caution">
    <text evidence="15">The sequence shown here is derived from an EMBL/GenBank/DDBJ whole genome shotgun (WGS) entry which is preliminary data.</text>
</comment>
<dbReference type="Pfam" id="PF08245">
    <property type="entry name" value="Mur_ligase_M"/>
    <property type="match status" value="1"/>
</dbReference>
<feature type="binding site" evidence="10">
    <location>
        <begin position="111"/>
        <end position="117"/>
    </location>
    <ligand>
        <name>ATP</name>
        <dbReference type="ChEBI" id="CHEBI:30616"/>
    </ligand>
</feature>
<keyword evidence="3 10" id="KW-0132">Cell division</keyword>
<dbReference type="GO" id="GO:0009252">
    <property type="term" value="P:peptidoglycan biosynthetic process"/>
    <property type="evidence" value="ECO:0007669"/>
    <property type="project" value="UniProtKB-UniRule"/>
</dbReference>
<keyword evidence="5 10" id="KW-0067">ATP-binding</keyword>
<keyword evidence="2 10" id="KW-0436">Ligase</keyword>
<accession>A0A1V2DPV8</accession>
<evidence type="ECO:0000256" key="4">
    <source>
        <dbReference type="ARBA" id="ARBA00022741"/>
    </source>
</evidence>
<dbReference type="HAMAP" id="MF_02019">
    <property type="entry name" value="MurF"/>
    <property type="match status" value="1"/>
</dbReference>
<feature type="domain" description="Mur ligase C-terminal" evidence="13">
    <location>
        <begin position="321"/>
        <end position="440"/>
    </location>
</feature>
<dbReference type="Pfam" id="PF01225">
    <property type="entry name" value="Mur_ligase"/>
    <property type="match status" value="1"/>
</dbReference>
<dbReference type="NCBIfam" id="TIGR01143">
    <property type="entry name" value="murF"/>
    <property type="match status" value="1"/>
</dbReference>
<dbReference type="GO" id="GO:0005524">
    <property type="term" value="F:ATP binding"/>
    <property type="evidence" value="ECO:0007669"/>
    <property type="project" value="UniProtKB-UniRule"/>
</dbReference>
<dbReference type="GO" id="GO:0071555">
    <property type="term" value="P:cell wall organization"/>
    <property type="evidence" value="ECO:0007669"/>
    <property type="project" value="UniProtKB-KW"/>
</dbReference>
<dbReference type="GO" id="GO:0008766">
    <property type="term" value="F:UDP-N-acetylmuramoylalanyl-D-glutamyl-2,6-diaminopimelate-D-alanyl-D-alanine ligase activity"/>
    <property type="evidence" value="ECO:0007669"/>
    <property type="project" value="RHEA"/>
</dbReference>
<proteinExistence type="inferred from homology"/>
<evidence type="ECO:0000256" key="8">
    <source>
        <dbReference type="ARBA" id="ARBA00023306"/>
    </source>
</evidence>
<evidence type="ECO:0000256" key="2">
    <source>
        <dbReference type="ARBA" id="ARBA00022598"/>
    </source>
</evidence>
<dbReference type="AlphaFoldDB" id="A0A1V2DPV8"/>
<keyword evidence="9 10" id="KW-0961">Cell wall biogenesis/degradation</keyword>
<dbReference type="SUPFAM" id="SSF53244">
    <property type="entry name" value="MurD-like peptide ligases, peptide-binding domain"/>
    <property type="match status" value="1"/>
</dbReference>
<name>A0A1V2DPV8_9GAMM</name>
<dbReference type="GO" id="GO:0008360">
    <property type="term" value="P:regulation of cell shape"/>
    <property type="evidence" value="ECO:0007669"/>
    <property type="project" value="UniProtKB-KW"/>
</dbReference>
<evidence type="ECO:0000259" key="13">
    <source>
        <dbReference type="Pfam" id="PF02875"/>
    </source>
</evidence>
<keyword evidence="1 10" id="KW-0963">Cytoplasm</keyword>
<keyword evidence="4 10" id="KW-0547">Nucleotide-binding</keyword>
<gene>
    <name evidence="10" type="primary">murF</name>
    <name evidence="15" type="ORF">BTO32_13285</name>
</gene>
<organism evidence="15 16">
    <name type="scientific">Marinobacter lutaoensis</name>
    <dbReference type="NCBI Taxonomy" id="135739"/>
    <lineage>
        <taxon>Bacteria</taxon>
        <taxon>Pseudomonadati</taxon>
        <taxon>Pseudomonadota</taxon>
        <taxon>Gammaproteobacteria</taxon>
        <taxon>Pseudomonadales</taxon>
        <taxon>Marinobacteraceae</taxon>
        <taxon>Marinobacter</taxon>
    </lineage>
</organism>
<dbReference type="UniPathway" id="UPA00219"/>
<evidence type="ECO:0000313" key="15">
    <source>
        <dbReference type="EMBL" id="ONF42662.1"/>
    </source>
</evidence>
<dbReference type="PANTHER" id="PTHR43024:SF1">
    <property type="entry name" value="UDP-N-ACETYLMURAMOYL-TRIPEPTIDE--D-ALANYL-D-ALANINE LIGASE"/>
    <property type="match status" value="1"/>
</dbReference>
<comment type="catalytic activity">
    <reaction evidence="10 11">
        <text>D-alanyl-D-alanine + UDP-N-acetyl-alpha-D-muramoyl-L-alanyl-gamma-D-glutamyl-meso-2,6-diaminopimelate + ATP = UDP-N-acetyl-alpha-D-muramoyl-L-alanyl-gamma-D-glutamyl-meso-2,6-diaminopimeloyl-D-alanyl-D-alanine + ADP + phosphate + H(+)</text>
        <dbReference type="Rhea" id="RHEA:28374"/>
        <dbReference type="ChEBI" id="CHEBI:15378"/>
        <dbReference type="ChEBI" id="CHEBI:30616"/>
        <dbReference type="ChEBI" id="CHEBI:43474"/>
        <dbReference type="ChEBI" id="CHEBI:57822"/>
        <dbReference type="ChEBI" id="CHEBI:61386"/>
        <dbReference type="ChEBI" id="CHEBI:83905"/>
        <dbReference type="ChEBI" id="CHEBI:456216"/>
        <dbReference type="EC" id="6.3.2.10"/>
    </reaction>
</comment>
<protein>
    <recommendedName>
        <fullName evidence="10 11">UDP-N-acetylmuramoyl-tripeptide--D-alanyl-D-alanine ligase</fullName>
        <ecNumber evidence="10 11">6.3.2.10</ecNumber>
    </recommendedName>
    <alternativeName>
        <fullName evidence="10">D-alanyl-D-alanine-adding enzyme</fullName>
    </alternativeName>
</protein>
<evidence type="ECO:0000259" key="12">
    <source>
        <dbReference type="Pfam" id="PF01225"/>
    </source>
</evidence>
<evidence type="ECO:0000256" key="11">
    <source>
        <dbReference type="RuleBase" id="RU004136"/>
    </source>
</evidence>
<keyword evidence="7 10" id="KW-0573">Peptidoglycan synthesis</keyword>
<comment type="function">
    <text evidence="10 11">Involved in cell wall formation. Catalyzes the final step in the synthesis of UDP-N-acetylmuramoyl-pentapeptide, the precursor of murein.</text>
</comment>
<dbReference type="InterPro" id="IPR013221">
    <property type="entry name" value="Mur_ligase_cen"/>
</dbReference>
<keyword evidence="6 10" id="KW-0133">Cell shape</keyword>
<dbReference type="GO" id="GO:0051301">
    <property type="term" value="P:cell division"/>
    <property type="evidence" value="ECO:0007669"/>
    <property type="project" value="UniProtKB-KW"/>
</dbReference>
<dbReference type="GO" id="GO:0005737">
    <property type="term" value="C:cytoplasm"/>
    <property type="evidence" value="ECO:0007669"/>
    <property type="project" value="UniProtKB-SubCell"/>
</dbReference>
<dbReference type="InterPro" id="IPR000713">
    <property type="entry name" value="Mur_ligase_N"/>
</dbReference>
<dbReference type="PANTHER" id="PTHR43024">
    <property type="entry name" value="UDP-N-ACETYLMURAMOYL-TRIPEPTIDE--D-ALANYL-D-ALANINE LIGASE"/>
    <property type="match status" value="1"/>
</dbReference>
<evidence type="ECO:0000256" key="1">
    <source>
        <dbReference type="ARBA" id="ARBA00022490"/>
    </source>
</evidence>
<comment type="pathway">
    <text evidence="10 11">Cell wall biogenesis; peptidoglycan biosynthesis.</text>
</comment>
<dbReference type="Gene3D" id="3.40.1190.10">
    <property type="entry name" value="Mur-like, catalytic domain"/>
    <property type="match status" value="1"/>
</dbReference>
<dbReference type="SUPFAM" id="SSF53623">
    <property type="entry name" value="MurD-like peptide ligases, catalytic domain"/>
    <property type="match status" value="1"/>
</dbReference>
<dbReference type="Gene3D" id="3.90.190.20">
    <property type="entry name" value="Mur ligase, C-terminal domain"/>
    <property type="match status" value="1"/>
</dbReference>
<sequence length="462" mass="48296">MMRAFSLAEARQWLGLAPDPGTGLLSFTGVCTDTRRLQPGDLFVALRGDRFDGHRFLSQARATGAVAAVVETPDPAVALPQLVVPDAVQALARLALGNRNESQVGLVAVTGSSGKTTVREMTASILSEMGPTLATEGNLNNHIGVPLTLFRLAPEHRFAAVELGASGLGEIAHTVAIVRPRVVILTNAGQAHLEGFGSYDNIVRAKGEIIEGVTPGGLVLLNRDDPAFARWRERAGKRRVACVSAQGHPEADYVITGATMTGEGQRLSVSGPNGWHSEPVLPLLGEHNRLNALLAVAAARELGASDAQVIAGLQAVKPVPGRLQPLTLTKDLTVIDDSYNANPASMKAALAVLAGFPGQRIAVLGAMAELGTEARRWHQDVGATARACGIERLLVVGPGCEGYLEGYGPAAEFHPGHEAAVAAILRHQAGPTTVLVKGSRSSAMDRVVDGLKEKVNNACCSG</sequence>
<keyword evidence="8 10" id="KW-0131">Cell cycle</keyword>
<evidence type="ECO:0000259" key="14">
    <source>
        <dbReference type="Pfam" id="PF08245"/>
    </source>
</evidence>
<dbReference type="OrthoDB" id="9801978at2"/>
<keyword evidence="16" id="KW-1185">Reference proteome</keyword>
<dbReference type="RefSeq" id="WP_076725132.1">
    <property type="nucleotide sequence ID" value="NZ_JABWTC010000008.1"/>
</dbReference>